<gene>
    <name evidence="1" type="ORF">FOZ63_012680</name>
</gene>
<name>A0A7J6UA96_PEROL</name>
<reference evidence="1 2" key="1">
    <citation type="submission" date="2020-04" db="EMBL/GenBank/DDBJ databases">
        <title>Perkinsus olseni comparative genomics.</title>
        <authorList>
            <person name="Bogema D.R."/>
        </authorList>
    </citation>
    <scope>NUCLEOTIDE SEQUENCE [LARGE SCALE GENOMIC DNA]</scope>
    <source>
        <strain evidence="1 2">ATCC PRA-207</strain>
    </source>
</reference>
<feature type="non-terminal residue" evidence="1">
    <location>
        <position position="174"/>
    </location>
</feature>
<comment type="caution">
    <text evidence="1">The sequence shown here is derived from an EMBL/GenBank/DDBJ whole genome shotgun (WGS) entry which is preliminary data.</text>
</comment>
<dbReference type="AlphaFoldDB" id="A0A7J6UA96"/>
<dbReference type="Proteomes" id="UP000553632">
    <property type="component" value="Unassembled WGS sequence"/>
</dbReference>
<proteinExistence type="predicted"/>
<keyword evidence="2" id="KW-1185">Reference proteome</keyword>
<organism evidence="1 2">
    <name type="scientific">Perkinsus olseni</name>
    <name type="common">Perkinsus atlanticus</name>
    <dbReference type="NCBI Taxonomy" id="32597"/>
    <lineage>
        <taxon>Eukaryota</taxon>
        <taxon>Sar</taxon>
        <taxon>Alveolata</taxon>
        <taxon>Perkinsozoa</taxon>
        <taxon>Perkinsea</taxon>
        <taxon>Perkinsida</taxon>
        <taxon>Perkinsidae</taxon>
        <taxon>Perkinsus</taxon>
    </lineage>
</organism>
<feature type="non-terminal residue" evidence="1">
    <location>
        <position position="1"/>
    </location>
</feature>
<sequence>MGPTVTRAIPYVGLSKAGFAHPSMLPAGVRYLEVYLLVGLLSRKTRTKATALRALSRKLGLSSATEPTWSVTLLDAFLLAKGLVVEYLTFPLLTLLLGRGPLMLLDGDEERRLQAYDRWREKFNNLVETLPEWVNRDRVIRGQEVFGERPPAFCYGMLINLVLGSRISRFADVL</sequence>
<protein>
    <submittedName>
        <fullName evidence="1">Uncharacterized protein</fullName>
    </submittedName>
</protein>
<evidence type="ECO:0000313" key="1">
    <source>
        <dbReference type="EMBL" id="KAF4754017.1"/>
    </source>
</evidence>
<accession>A0A7J6UA96</accession>
<dbReference type="EMBL" id="JABANO010005137">
    <property type="protein sequence ID" value="KAF4754017.1"/>
    <property type="molecule type" value="Genomic_DNA"/>
</dbReference>
<evidence type="ECO:0000313" key="2">
    <source>
        <dbReference type="Proteomes" id="UP000553632"/>
    </source>
</evidence>